<dbReference type="EMBL" id="CP001523">
    <property type="protein sequence ID" value="ACN93500.1"/>
    <property type="molecule type" value="Genomic_DNA"/>
</dbReference>
<evidence type="ECO:0000313" key="2">
    <source>
        <dbReference type="Proteomes" id="UP000006166"/>
    </source>
</evidence>
<keyword evidence="1" id="KW-0449">Lipoprotein</keyword>
<dbReference type="InterPro" id="IPR008421">
    <property type="entry name" value="Borrelia_lipoprotein_PFam54/60"/>
</dbReference>
<dbReference type="Gene3D" id="1.10.3160.10">
    <property type="entry name" value="Bbcrasp-1"/>
    <property type="match status" value="1"/>
</dbReference>
<name>A0A806C6W4_9SPIR</name>
<geneLocation type="plasmid" evidence="1 2">
    <name>SV1_lp28-4</name>
</geneLocation>
<organism evidence="1 2">
    <name type="scientific">Borreliella finlandensis</name>
    <dbReference type="NCBI Taxonomy" id="498741"/>
    <lineage>
        <taxon>Bacteria</taxon>
        <taxon>Pseudomonadati</taxon>
        <taxon>Spirochaetota</taxon>
        <taxon>Spirochaetia</taxon>
        <taxon>Spirochaetales</taxon>
        <taxon>Borreliaceae</taxon>
        <taxon>Borreliella</taxon>
    </lineage>
</organism>
<keyword evidence="2" id="KW-1185">Reference proteome</keyword>
<evidence type="ECO:0000313" key="1">
    <source>
        <dbReference type="EMBL" id="ACN93500.1"/>
    </source>
</evidence>
<reference evidence="1 2" key="1">
    <citation type="journal article" date="2011" name="J. Bacteriol.">
        <title>Whole genome sequence of an unusual Borrelia burgdorferi sensu lato isolate.</title>
        <authorList>
            <person name="Casjens S.R."/>
            <person name="Fraser-Liggett C.M."/>
            <person name="Mongodin E.F."/>
            <person name="Qiu W.G."/>
            <person name="Dunn J.J."/>
            <person name="Luft B.J."/>
            <person name="Schutzer S.E."/>
        </authorList>
    </citation>
    <scope>NUCLEOTIDE SEQUENCE [LARGE SCALE GENOMIC DNA]</scope>
    <source>
        <strain evidence="1 2">SV1</strain>
    </source>
</reference>
<dbReference type="RefSeq" id="WP_012672209.1">
    <property type="nucleotide sequence ID" value="NC_012230.1"/>
</dbReference>
<dbReference type="AlphaFoldDB" id="A0A806C6W4"/>
<dbReference type="Pfam" id="PF05714">
    <property type="entry name" value="PFam54_60"/>
    <property type="match status" value="1"/>
</dbReference>
<gene>
    <name evidence="1" type="ORF">BSV1_I02</name>
</gene>
<proteinExistence type="predicted"/>
<dbReference type="Proteomes" id="UP000006166">
    <property type="component" value="Plasmid SV1_lp28-4"/>
</dbReference>
<sequence>MEEEPKDQYGVQAFKALHWGSGTEVMSANTERSVRSRRHTYTILSALDIDELKEFSDIIF</sequence>
<protein>
    <submittedName>
        <fullName evidence="1">Virulent strain associated lipoprotein</fullName>
    </submittedName>
</protein>
<accession>A0A806C6W4</accession>
<keyword evidence="1" id="KW-0614">Plasmid</keyword>